<dbReference type="Gene3D" id="3.10.450.360">
    <property type="match status" value="1"/>
</dbReference>
<accession>A0ABW3Q6E8</accession>
<dbReference type="EMBL" id="JBHTLP010000004">
    <property type="protein sequence ID" value="MFD1140961.1"/>
    <property type="molecule type" value="Genomic_DNA"/>
</dbReference>
<comment type="caution">
    <text evidence="1">The sequence shown here is derived from an EMBL/GenBank/DDBJ whole genome shotgun (WGS) entry which is preliminary data.</text>
</comment>
<proteinExistence type="predicted"/>
<evidence type="ECO:0008006" key="3">
    <source>
        <dbReference type="Google" id="ProtNLM"/>
    </source>
</evidence>
<sequence length="146" mass="15941">MMSGFFPLGCSSRQEADLINSSANAGVVVGAYSGFTQRFPNAQSVEWETLSSSLWEARFTQNQEAMAAWLRYDGTIADQGRLLAPAELPTAIVSFLTTYSENPTQTVLTGQNGSDNSPYRILVQQSGVWHRLLFNGNGQLISDSIL</sequence>
<organism evidence="1 2">
    <name type="scientific">Larkinella insperata</name>
    <dbReference type="NCBI Taxonomy" id="332158"/>
    <lineage>
        <taxon>Bacteria</taxon>
        <taxon>Pseudomonadati</taxon>
        <taxon>Bacteroidota</taxon>
        <taxon>Cytophagia</taxon>
        <taxon>Cytophagales</taxon>
        <taxon>Spirosomataceae</taxon>
        <taxon>Larkinella</taxon>
    </lineage>
</organism>
<dbReference type="Proteomes" id="UP001597116">
    <property type="component" value="Unassembled WGS sequence"/>
</dbReference>
<gene>
    <name evidence="1" type="ORF">ACFQ4C_07570</name>
</gene>
<name>A0ABW3Q6E8_9BACT</name>
<keyword evidence="2" id="KW-1185">Reference proteome</keyword>
<evidence type="ECO:0000313" key="2">
    <source>
        <dbReference type="Proteomes" id="UP001597116"/>
    </source>
</evidence>
<evidence type="ECO:0000313" key="1">
    <source>
        <dbReference type="EMBL" id="MFD1140961.1"/>
    </source>
</evidence>
<reference evidence="2" key="1">
    <citation type="journal article" date="2019" name="Int. J. Syst. Evol. Microbiol.">
        <title>The Global Catalogue of Microorganisms (GCM) 10K type strain sequencing project: providing services to taxonomists for standard genome sequencing and annotation.</title>
        <authorList>
            <consortium name="The Broad Institute Genomics Platform"/>
            <consortium name="The Broad Institute Genome Sequencing Center for Infectious Disease"/>
            <person name="Wu L."/>
            <person name="Ma J."/>
        </authorList>
    </citation>
    <scope>NUCLEOTIDE SEQUENCE [LARGE SCALE GENOMIC DNA]</scope>
    <source>
        <strain evidence="2">CCUG 55608</strain>
    </source>
</reference>
<protein>
    <recommendedName>
        <fullName evidence="3">Beta-lactamase-inhibitor-like PepSY-like domain-containing protein</fullName>
    </recommendedName>
</protein>